<organism evidence="3 4">
    <name type="scientific">Diacronema lutheri</name>
    <name type="common">Unicellular marine alga</name>
    <name type="synonym">Monochrysis lutheri</name>
    <dbReference type="NCBI Taxonomy" id="2081491"/>
    <lineage>
        <taxon>Eukaryota</taxon>
        <taxon>Haptista</taxon>
        <taxon>Haptophyta</taxon>
        <taxon>Pavlovophyceae</taxon>
        <taxon>Pavlovales</taxon>
        <taxon>Pavlovaceae</taxon>
        <taxon>Diacronema</taxon>
    </lineage>
</organism>
<evidence type="ECO:0000313" key="3">
    <source>
        <dbReference type="EMBL" id="KAG8463627.1"/>
    </source>
</evidence>
<feature type="compositionally biased region" description="Gly residues" evidence="1">
    <location>
        <begin position="358"/>
        <end position="367"/>
    </location>
</feature>
<evidence type="ECO:0008006" key="5">
    <source>
        <dbReference type="Google" id="ProtNLM"/>
    </source>
</evidence>
<proteinExistence type="predicted"/>
<keyword evidence="2" id="KW-1133">Transmembrane helix</keyword>
<keyword evidence="2" id="KW-0812">Transmembrane</keyword>
<dbReference type="PANTHER" id="PTHR23302">
    <property type="entry name" value="TRANSMEMBRANE CHANNEL-RELATED"/>
    <property type="match status" value="1"/>
</dbReference>
<gene>
    <name evidence="3" type="ORF">KFE25_003900</name>
</gene>
<reference evidence="3" key="1">
    <citation type="submission" date="2021-05" db="EMBL/GenBank/DDBJ databases">
        <title>The genome of the haptophyte Pavlova lutheri (Diacronema luteri, Pavlovales) - a model for lipid biosynthesis in eukaryotic algae.</title>
        <authorList>
            <person name="Hulatt C.J."/>
            <person name="Posewitz M.C."/>
        </authorList>
    </citation>
    <scope>NUCLEOTIDE SEQUENCE</scope>
    <source>
        <strain evidence="3">NIVA-4/92</strain>
    </source>
</reference>
<comment type="caution">
    <text evidence="3">The sequence shown here is derived from an EMBL/GenBank/DDBJ whole genome shotgun (WGS) entry which is preliminary data.</text>
</comment>
<feature type="transmembrane region" description="Helical" evidence="2">
    <location>
        <begin position="906"/>
        <end position="929"/>
    </location>
</feature>
<dbReference type="AlphaFoldDB" id="A0A8J6C6K0"/>
<dbReference type="GO" id="GO:0008381">
    <property type="term" value="F:mechanosensitive monoatomic ion channel activity"/>
    <property type="evidence" value="ECO:0007669"/>
    <property type="project" value="TreeGrafter"/>
</dbReference>
<keyword evidence="2" id="KW-0472">Membrane</keyword>
<evidence type="ECO:0000256" key="2">
    <source>
        <dbReference type="SAM" id="Phobius"/>
    </source>
</evidence>
<name>A0A8J6C6K0_DIALT</name>
<feature type="transmembrane region" description="Helical" evidence="2">
    <location>
        <begin position="328"/>
        <end position="349"/>
    </location>
</feature>
<evidence type="ECO:0000313" key="4">
    <source>
        <dbReference type="Proteomes" id="UP000751190"/>
    </source>
</evidence>
<dbReference type="PANTHER" id="PTHR23302:SF24">
    <property type="entry name" value="TMC DOMAIN-CONTAINING PROTEIN"/>
    <property type="match status" value="1"/>
</dbReference>
<protein>
    <recommendedName>
        <fullName evidence="5">TMC domain-containing protein</fullName>
    </recommendedName>
</protein>
<dbReference type="Proteomes" id="UP000751190">
    <property type="component" value="Unassembled WGS sequence"/>
</dbReference>
<evidence type="ECO:0000256" key="1">
    <source>
        <dbReference type="SAM" id="MobiDB-lite"/>
    </source>
</evidence>
<feature type="compositionally biased region" description="Low complexity" evidence="1">
    <location>
        <begin position="368"/>
        <end position="381"/>
    </location>
</feature>
<dbReference type="EMBL" id="JAGTXO010000015">
    <property type="protein sequence ID" value="KAG8463627.1"/>
    <property type="molecule type" value="Genomic_DNA"/>
</dbReference>
<feature type="region of interest" description="Disordered" evidence="1">
    <location>
        <begin position="209"/>
        <end position="244"/>
    </location>
</feature>
<feature type="transmembrane region" description="Helical" evidence="2">
    <location>
        <begin position="850"/>
        <end position="871"/>
    </location>
</feature>
<feature type="transmembrane region" description="Helical" evidence="2">
    <location>
        <begin position="756"/>
        <end position="776"/>
    </location>
</feature>
<sequence>MSASGRGAAPVGGALRVPRSVPRRPGMLLERAPNPPATPGASRIADPLGGSLPRAPQPAERAHAQLWREPARYAEPTAAAAAAAPSAAASARVAELPARTPERAGRQGRRSVVLSAAPSPMPSPAPALGQCSAQALGAALENVPHSRRVVDEASAALAASAASSPLAGATGHAPADRLLGSAVPPSDDHATSSMHRAAFLAALPAAPIRANGGRGGRGGGRGGGGRGGGGGVHVRRRKPAKTSAHTAALVPLRDRLAAHRAKEAGERAHVTQQGGCARCVLTLGAARARARAARALALRERLWRRTLRSVEGQFGSGIADLFELWRDILFFDLVACVLWAALVILPFALSSDEGRGAPAGAGGGAAGGQATETTQQHGEHAPAAANLAANFAAAAASSAAAAAAQPLPAPPTSAPPMPSSVTLAAAAGALGADAKFASLYARASAGGFGLGSAPAPSPATAAWLPVRRLAEGIAAGLAEGGSADAREGMAPAAIAGAREVVRATSPHWASWVFYSGFERYVGKYDLGLAYTAATFGTFAIILLGTLSIMLANARELRAAPVPASAAADPAVAGSADGGTASSDGAGGDFFTRTLYSAIDFNCTEPDAVEVGAHAACGELRERLYRDRLRAEWRSLGFAAKAAQAAKHACGALVSLALIAVYLIAVFFACDRSVLLSQVPYGTPAFLAALKLATPMAVRGVISLEGFSDDGAIVQQVCLRVYVLKMTNLAIALHGIHDVLQRSDCPNAMTGAFMLQLYLTDVSFSIVSAALTAWAYYNWFQPGVLLEYDISSPAIDLYYRQAMALFGVFTCPAILPCFVVVESLYMRSTVALLRGYYQRPRKPFTLSQSANFLHAFSAITAIIGLAGAVWLMRHPPIAPCGPFGEHVPINITFDELRERHSPLIDQMLALLCSPLTYATASLLLGAQLAFRSATVERLSEEVTTLQEDLSAEKAVLRTLIVEHRIEMH</sequence>
<feature type="region of interest" description="Disordered" evidence="1">
    <location>
        <begin position="1"/>
        <end position="64"/>
    </location>
</feature>
<feature type="compositionally biased region" description="Gly residues" evidence="1">
    <location>
        <begin position="212"/>
        <end position="232"/>
    </location>
</feature>
<keyword evidence="4" id="KW-1185">Reference proteome</keyword>
<feature type="transmembrane region" description="Helical" evidence="2">
    <location>
        <begin position="648"/>
        <end position="668"/>
    </location>
</feature>
<dbReference type="GO" id="GO:0005886">
    <property type="term" value="C:plasma membrane"/>
    <property type="evidence" value="ECO:0007669"/>
    <property type="project" value="InterPro"/>
</dbReference>
<dbReference type="InterPro" id="IPR038900">
    <property type="entry name" value="TMC"/>
</dbReference>
<feature type="transmembrane region" description="Helical" evidence="2">
    <location>
        <begin position="796"/>
        <end position="820"/>
    </location>
</feature>
<accession>A0A8J6C6K0</accession>
<feature type="region of interest" description="Disordered" evidence="1">
    <location>
        <begin position="92"/>
        <end position="127"/>
    </location>
</feature>
<feature type="region of interest" description="Disordered" evidence="1">
    <location>
        <begin position="358"/>
        <end position="381"/>
    </location>
</feature>
<feature type="transmembrane region" description="Helical" evidence="2">
    <location>
        <begin position="528"/>
        <end position="551"/>
    </location>
</feature>